<dbReference type="AlphaFoldDB" id="A0A130D121"/>
<accession>A0A130D121</accession>
<reference evidence="3 4" key="1">
    <citation type="submission" date="2018-06" db="EMBL/GenBank/DDBJ databases">
        <authorList>
            <consortium name="Pathogen Informatics"/>
            <person name="Doyle S."/>
        </authorList>
    </citation>
    <scope>NUCLEOTIDE SEQUENCE [LARGE SCALE GENOMIC DNA]</scope>
    <source>
        <strain evidence="3 4">NCTC12000</strain>
    </source>
</reference>
<gene>
    <name evidence="3" type="ORF">NCTC12000_01038</name>
    <name evidence="2" type="ORF">O6C86_04070</name>
</gene>
<evidence type="ECO:0000256" key="1">
    <source>
        <dbReference type="SAM" id="SignalP"/>
    </source>
</evidence>
<feature type="chain" id="PRO_5042681566" evidence="1">
    <location>
        <begin position="21"/>
        <end position="213"/>
    </location>
</feature>
<dbReference type="EMBL" id="UGOL01000001">
    <property type="protein sequence ID" value="STX79051.1"/>
    <property type="molecule type" value="Genomic_DNA"/>
</dbReference>
<dbReference type="EMBL" id="JAPXIC010000017">
    <property type="protein sequence ID" value="MCZ4718392.1"/>
    <property type="molecule type" value="Genomic_DNA"/>
</dbReference>
<organism evidence="3 4">
    <name type="scientific">Legionella pneumophila</name>
    <dbReference type="NCBI Taxonomy" id="446"/>
    <lineage>
        <taxon>Bacteria</taxon>
        <taxon>Pseudomonadati</taxon>
        <taxon>Pseudomonadota</taxon>
        <taxon>Gammaproteobacteria</taxon>
        <taxon>Legionellales</taxon>
        <taxon>Legionellaceae</taxon>
        <taxon>Legionella</taxon>
    </lineage>
</organism>
<reference evidence="2" key="2">
    <citation type="submission" date="2022-12" db="EMBL/GenBank/DDBJ databases">
        <title>Comparative genomics of Legionella pneumophila isolates from the West Bank and Germany support molecular epidemiology of Legionnaires disease.</title>
        <authorList>
            <person name="Zayed A.R."/>
            <person name="Bitar D.M."/>
            <person name="Steinert M."/>
            <person name="Lueck C."/>
            <person name="Brettar I."/>
            <person name="Hoefle M.G."/>
            <person name="Bunk B."/>
        </authorList>
    </citation>
    <scope>NUCLEOTIDE SEQUENCE</scope>
    <source>
        <strain evidence="2">H23</strain>
    </source>
</reference>
<feature type="signal peptide" evidence="1">
    <location>
        <begin position="1"/>
        <end position="20"/>
    </location>
</feature>
<dbReference type="Proteomes" id="UP000254631">
    <property type="component" value="Unassembled WGS sequence"/>
</dbReference>
<keyword evidence="1" id="KW-0732">Signal</keyword>
<dbReference type="Proteomes" id="UP001071279">
    <property type="component" value="Unassembled WGS sequence"/>
</dbReference>
<evidence type="ECO:0000313" key="4">
    <source>
        <dbReference type="Proteomes" id="UP000254631"/>
    </source>
</evidence>
<name>A0A130D121_LEGPN</name>
<protein>
    <submittedName>
        <fullName evidence="3">Uncharacterized protein</fullName>
    </submittedName>
</protein>
<proteinExistence type="predicted"/>
<sequence length="213" mass="23021">MKMKLQLIAIGILLSINVFADGYYPEPTSQDQPWTIIASFGSGRYQHMYSKDGKTALGRLALANELMLSGDIALGLELGVQNGNKMRLNIPRETLSVLGWLPVETNLSPMLDLLVTAKSDPLFGSSFFAQLKGGVAYRSWQVDLYPINEISQLAGEIQAGFGYPITALASLSLLYQGVFGNDPNVKLNVSSKTGSVSNIPVLHGILLGFTVNL</sequence>
<evidence type="ECO:0000313" key="3">
    <source>
        <dbReference type="EMBL" id="STX79051.1"/>
    </source>
</evidence>
<dbReference type="RefSeq" id="WP_011945986.1">
    <property type="nucleotide sequence ID" value="NZ_BAZA01000101.1"/>
</dbReference>
<evidence type="ECO:0000313" key="2">
    <source>
        <dbReference type="EMBL" id="MCZ4718392.1"/>
    </source>
</evidence>